<protein>
    <recommendedName>
        <fullName evidence="2">HPr kinase/phosphorylase C-terminal domain-containing protein</fullName>
    </recommendedName>
</protein>
<comment type="caution">
    <text evidence="1">The sequence shown here is derived from an EMBL/GenBank/DDBJ whole genome shotgun (WGS) entry which is preliminary data.</text>
</comment>
<dbReference type="EMBL" id="LAZR01000031">
    <property type="protein sequence ID" value="KKO02296.1"/>
    <property type="molecule type" value="Genomic_DNA"/>
</dbReference>
<name>A0A0F9VAY4_9ZZZZ</name>
<evidence type="ECO:0008006" key="2">
    <source>
        <dbReference type="Google" id="ProtNLM"/>
    </source>
</evidence>
<sequence length="344" mass="38735">MMAERRATSSADDSLSEQMERRGNLPAINQRYYYLTYGLKICSTLELPELPEIAPCEHPDVLVTTPGVAERLEEGTYLTNWLEVGDDRCQITVEGIARYRVEEGQRILLDRRMPRGVNPVADPGDVRLFLLGSALGALLHQRHWLPLHVSALNTPAGAWAFTGHSGAGKSTMSAWLHFSQQWPLITDDVAVIKPDDAEPLLHPGPARVKLWRDALTALGIETEGLVRDLMRAEKFHLMMNKGVRYDAHRLNALVQLERADEGEEASLQKLSGIEAFKTVMGSIYRPELGGEFNTDEQLMRESIRLAQQINVYRFRRPWSLDDMDKSLKPLLDEINAQASELPSK</sequence>
<reference evidence="1" key="1">
    <citation type="journal article" date="2015" name="Nature">
        <title>Complex archaea that bridge the gap between prokaryotes and eukaryotes.</title>
        <authorList>
            <person name="Spang A."/>
            <person name="Saw J.H."/>
            <person name="Jorgensen S.L."/>
            <person name="Zaremba-Niedzwiedzka K."/>
            <person name="Martijn J."/>
            <person name="Lind A.E."/>
            <person name="van Eijk R."/>
            <person name="Schleper C."/>
            <person name="Guy L."/>
            <person name="Ettema T.J."/>
        </authorList>
    </citation>
    <scope>NUCLEOTIDE SEQUENCE</scope>
</reference>
<gene>
    <name evidence="1" type="ORF">LCGC14_0107110</name>
</gene>
<dbReference type="AlphaFoldDB" id="A0A0F9VAY4"/>
<dbReference type="InterPro" id="IPR027417">
    <property type="entry name" value="P-loop_NTPase"/>
</dbReference>
<evidence type="ECO:0000313" key="1">
    <source>
        <dbReference type="EMBL" id="KKO02296.1"/>
    </source>
</evidence>
<dbReference type="SUPFAM" id="SSF53795">
    <property type="entry name" value="PEP carboxykinase-like"/>
    <property type="match status" value="1"/>
</dbReference>
<organism evidence="1">
    <name type="scientific">marine sediment metagenome</name>
    <dbReference type="NCBI Taxonomy" id="412755"/>
    <lineage>
        <taxon>unclassified sequences</taxon>
        <taxon>metagenomes</taxon>
        <taxon>ecological metagenomes</taxon>
    </lineage>
</organism>
<dbReference type="Gene3D" id="3.40.50.300">
    <property type="entry name" value="P-loop containing nucleotide triphosphate hydrolases"/>
    <property type="match status" value="1"/>
</dbReference>
<proteinExistence type="predicted"/>
<accession>A0A0F9VAY4</accession>